<accession>A0AB33AJM2</accession>
<dbReference type="Proteomes" id="UP000015268">
    <property type="component" value="Chromosome"/>
</dbReference>
<dbReference type="EMBL" id="CP003025">
    <property type="protein sequence ID" value="AGS04706.1"/>
    <property type="molecule type" value="Genomic_DNA"/>
</dbReference>
<keyword evidence="2" id="KW-1185">Reference proteome</keyword>
<evidence type="ECO:0000313" key="2">
    <source>
        <dbReference type="Proteomes" id="UP000015268"/>
    </source>
</evidence>
<dbReference type="KEGG" id="slu:KE3_0118"/>
<name>A0AB33AJM2_9STRE</name>
<dbReference type="AlphaFoldDB" id="A0AB33AJM2"/>
<protein>
    <submittedName>
        <fullName evidence="1">Transposase</fullName>
    </submittedName>
</protein>
<organism evidence="1 2">
    <name type="scientific">Streptococcus lutetiensis 033</name>
    <dbReference type="NCBI Taxonomy" id="1076934"/>
    <lineage>
        <taxon>Bacteria</taxon>
        <taxon>Bacillati</taxon>
        <taxon>Bacillota</taxon>
        <taxon>Bacilli</taxon>
        <taxon>Lactobacillales</taxon>
        <taxon>Streptococcaceae</taxon>
        <taxon>Streptococcus</taxon>
    </lineage>
</organism>
<proteinExistence type="predicted"/>
<sequence length="50" mass="5819">MKLTYEDKLEIYKLRKQGVSWPQLGQTYDGIFYSNVTKFGDNLLITCCPV</sequence>
<reference evidence="1 2" key="1">
    <citation type="journal article" date="2013" name="BMC Microbiol.">
        <title>Dynamics of fecal microbial communities in children with diarrhea of unknown etiology and genomic analysis of associated Streptococcus lutetiensis.</title>
        <authorList>
            <person name="Jin D."/>
            <person name="Chen C."/>
            <person name="Li L."/>
            <person name="Lu S."/>
            <person name="Li Z."/>
            <person name="Zhou Z."/>
            <person name="Jing H."/>
            <person name="Xu Y."/>
            <person name="Du P."/>
            <person name="Wang H."/>
            <person name="Xiong Y."/>
            <person name="Zheng H."/>
            <person name="Bai X."/>
            <person name="Sun H."/>
            <person name="Wang L."/>
            <person name="Ye C."/>
            <person name="Gottschalk M."/>
            <person name="Xu J."/>
        </authorList>
    </citation>
    <scope>NUCLEOTIDE SEQUENCE [LARGE SCALE GENOMIC DNA]</scope>
    <source>
        <strain evidence="1 2">033</strain>
    </source>
</reference>
<gene>
    <name evidence="1" type="ORF">KE3_0118</name>
</gene>
<evidence type="ECO:0000313" key="1">
    <source>
        <dbReference type="EMBL" id="AGS04706.1"/>
    </source>
</evidence>